<evidence type="ECO:0000313" key="3">
    <source>
        <dbReference type="Proteomes" id="UP001249076"/>
    </source>
</evidence>
<dbReference type="EMBL" id="JAVDTS010000003">
    <property type="protein sequence ID" value="MDR6837334.1"/>
    <property type="molecule type" value="Genomic_DNA"/>
</dbReference>
<dbReference type="EMBL" id="JAVDTL010000006">
    <property type="protein sequence ID" value="MDR6768619.1"/>
    <property type="molecule type" value="Genomic_DNA"/>
</dbReference>
<comment type="caution">
    <text evidence="1">The sequence shown here is derived from an EMBL/GenBank/DDBJ whole genome shotgun (WGS) entry which is preliminary data.</text>
</comment>
<reference evidence="1 3" key="1">
    <citation type="submission" date="2023-07" db="EMBL/GenBank/DDBJ databases">
        <title>Sorghum-associated microbial communities from plants grown in Nebraska, USA.</title>
        <authorList>
            <person name="Schachtman D."/>
        </authorList>
    </citation>
    <scope>NUCLEOTIDE SEQUENCE</scope>
    <source>
        <strain evidence="2 3">BE105</strain>
        <strain evidence="1">BE69</strain>
    </source>
</reference>
<accession>A0AAJ2BV61</accession>
<proteinExistence type="predicted"/>
<keyword evidence="3" id="KW-1185">Reference proteome</keyword>
<dbReference type="AlphaFoldDB" id="A0AAJ2BV61"/>
<evidence type="ECO:0000313" key="4">
    <source>
        <dbReference type="Proteomes" id="UP001253458"/>
    </source>
</evidence>
<sequence>MKREDVITIAANGTTVTTAAASAAVPVPVNSAGTKPLYVRIAATTESYVQMGSASVAATANSLLVQPADSVILAVGGHTHIAHIQGTAVGKVNIMPLEDF</sequence>
<organism evidence="1 4">
    <name type="scientific">Acidovorax delafieldii</name>
    <name type="common">Pseudomonas delafieldii</name>
    <dbReference type="NCBI Taxonomy" id="47920"/>
    <lineage>
        <taxon>Bacteria</taxon>
        <taxon>Pseudomonadati</taxon>
        <taxon>Pseudomonadota</taxon>
        <taxon>Betaproteobacteria</taxon>
        <taxon>Burkholderiales</taxon>
        <taxon>Comamonadaceae</taxon>
        <taxon>Acidovorax</taxon>
    </lineage>
</organism>
<dbReference type="Proteomes" id="UP001249076">
    <property type="component" value="Unassembled WGS sequence"/>
</dbReference>
<protein>
    <submittedName>
        <fullName evidence="1">Uncharacterized protein</fullName>
    </submittedName>
</protein>
<evidence type="ECO:0000313" key="1">
    <source>
        <dbReference type="EMBL" id="MDR6768619.1"/>
    </source>
</evidence>
<dbReference type="RefSeq" id="WP_209818801.1">
    <property type="nucleotide sequence ID" value="NZ_JAVDTL010000006.1"/>
</dbReference>
<evidence type="ECO:0000313" key="2">
    <source>
        <dbReference type="EMBL" id="MDR6837334.1"/>
    </source>
</evidence>
<name>A0AAJ2BV61_ACIDE</name>
<gene>
    <name evidence="1" type="ORF">J2W88_003923</name>
    <name evidence="2" type="ORF">J2W93_002172</name>
</gene>
<dbReference type="Proteomes" id="UP001253458">
    <property type="component" value="Unassembled WGS sequence"/>
</dbReference>